<reference evidence="1 2" key="1">
    <citation type="submission" date="2021-03" db="EMBL/GenBank/DDBJ databases">
        <title>Complete genome sequence of Streptomyces cyanogenus S136, producer of anticancer angucycline landomycin A.</title>
        <authorList>
            <person name="Hrab P."/>
            <person name="Ruckert C."/>
            <person name="Busche T."/>
            <person name="Ostash I."/>
            <person name="Kalinowski J."/>
            <person name="Fedorenko V."/>
            <person name="Yushchuk O."/>
            <person name="Ostash B."/>
        </authorList>
    </citation>
    <scope>NUCLEOTIDE SEQUENCE [LARGE SCALE GENOMIC DNA]</scope>
    <source>
        <strain evidence="1 2">S136</strain>
    </source>
</reference>
<evidence type="ECO:0000313" key="2">
    <source>
        <dbReference type="Proteomes" id="UP000663908"/>
    </source>
</evidence>
<keyword evidence="2" id="KW-1185">Reference proteome</keyword>
<dbReference type="RefSeq" id="WP_208030892.1">
    <property type="nucleotide sequence ID" value="NZ_CP071839.1"/>
</dbReference>
<proteinExistence type="predicted"/>
<evidence type="ECO:0000313" key="1">
    <source>
        <dbReference type="EMBL" id="QTD97003.1"/>
    </source>
</evidence>
<name>A0ABX7TN20_STRCY</name>
<dbReference type="Proteomes" id="UP000663908">
    <property type="component" value="Chromosome"/>
</dbReference>
<dbReference type="EMBL" id="CP071839">
    <property type="protein sequence ID" value="QTD97003.1"/>
    <property type="molecule type" value="Genomic_DNA"/>
</dbReference>
<organism evidence="1 2">
    <name type="scientific">Streptomyces cyanogenus</name>
    <dbReference type="NCBI Taxonomy" id="80860"/>
    <lineage>
        <taxon>Bacteria</taxon>
        <taxon>Bacillati</taxon>
        <taxon>Actinomycetota</taxon>
        <taxon>Actinomycetes</taxon>
        <taxon>Kitasatosporales</taxon>
        <taxon>Streptomycetaceae</taxon>
        <taxon>Streptomyces</taxon>
    </lineage>
</organism>
<accession>A0ABX7TN20</accession>
<gene>
    <name evidence="1" type="ORF">S1361_06540</name>
</gene>
<protein>
    <submittedName>
        <fullName evidence="1">Uncharacterized protein</fullName>
    </submittedName>
</protein>
<sequence>MTATAAPRIPADASDDLVLRLYQETARQVPAEQRVTCPIHLNWRDRCAHLHVR</sequence>